<dbReference type="InterPro" id="IPR013830">
    <property type="entry name" value="SGNH_hydro"/>
</dbReference>
<reference evidence="3 4" key="1">
    <citation type="submission" date="2017-11" db="EMBL/GenBank/DDBJ databases">
        <title>Comparitive Functional Genomics of Dry Heat Resistant strains isolated from the Viking Spacecraft.</title>
        <authorList>
            <person name="Seuylemezian A."/>
            <person name="Cooper K."/>
            <person name="Vaishampayan P."/>
        </authorList>
    </citation>
    <scope>NUCLEOTIDE SEQUENCE [LARGE SCALE GENOMIC DNA]</scope>
    <source>
        <strain evidence="3 4">V32-6</strain>
    </source>
</reference>
<keyword evidence="1" id="KW-1133">Transmembrane helix</keyword>
<sequence>MKYQGVKYMKIIKYLVCLVLLIGIGTALWIYYPHYQLYQLKKHTVKASQTATEHKVSYLSYFKNSKADTLHHLALGDSIIRGVGAGQTENMVTQFSNMLGEQAAKKIEFNNQGINGITSGELNQLVQAGKFDESIKQADIITINVGGNDILKAAKGLDLQSVFETYDQLQTTYTKNLTDITSRVTKLNPHATVVLLELYNPLSPDNKMYSLADKLLPKWNVHIYEVANKLPSSIVIETTKVINGEHLQNLSADGVHPNLAGYTAISEQMIYQFKHQFRKSAV</sequence>
<evidence type="ECO:0000259" key="2">
    <source>
        <dbReference type="Pfam" id="PF13472"/>
    </source>
</evidence>
<dbReference type="OrthoDB" id="26855at2"/>
<gene>
    <name evidence="3" type="ORF">CVD27_05420</name>
</gene>
<dbReference type="PANTHER" id="PTHR30383">
    <property type="entry name" value="THIOESTERASE 1/PROTEASE 1/LYSOPHOSPHOLIPASE L1"/>
    <property type="match status" value="1"/>
</dbReference>
<proteinExistence type="predicted"/>
<dbReference type="SUPFAM" id="SSF52266">
    <property type="entry name" value="SGNH hydrolase"/>
    <property type="match status" value="1"/>
</dbReference>
<dbReference type="EMBL" id="PGVE01000028">
    <property type="protein sequence ID" value="PLS07121.1"/>
    <property type="molecule type" value="Genomic_DNA"/>
</dbReference>
<dbReference type="InterPro" id="IPR036514">
    <property type="entry name" value="SGNH_hydro_sf"/>
</dbReference>
<protein>
    <recommendedName>
        <fullName evidence="2">SGNH hydrolase-type esterase domain-containing protein</fullName>
    </recommendedName>
</protein>
<evidence type="ECO:0000313" key="4">
    <source>
        <dbReference type="Proteomes" id="UP000234950"/>
    </source>
</evidence>
<dbReference type="AlphaFoldDB" id="A0A2N5HNL8"/>
<keyword evidence="1" id="KW-0812">Transmembrane</keyword>
<keyword evidence="1" id="KW-0472">Membrane</keyword>
<dbReference type="InterPro" id="IPR051532">
    <property type="entry name" value="Ester_Hydrolysis_Enzymes"/>
</dbReference>
<organism evidence="3 4">
    <name type="scientific">Neobacillus cucumis</name>
    <dbReference type="NCBI Taxonomy" id="1740721"/>
    <lineage>
        <taxon>Bacteria</taxon>
        <taxon>Bacillati</taxon>
        <taxon>Bacillota</taxon>
        <taxon>Bacilli</taxon>
        <taxon>Bacillales</taxon>
        <taxon>Bacillaceae</taxon>
        <taxon>Neobacillus</taxon>
    </lineage>
</organism>
<dbReference type="Proteomes" id="UP000234950">
    <property type="component" value="Unassembled WGS sequence"/>
</dbReference>
<feature type="domain" description="SGNH hydrolase-type esterase" evidence="2">
    <location>
        <begin position="74"/>
        <end position="263"/>
    </location>
</feature>
<dbReference type="Gene3D" id="3.40.50.1110">
    <property type="entry name" value="SGNH hydrolase"/>
    <property type="match status" value="1"/>
</dbReference>
<accession>A0A2N5HNL8</accession>
<keyword evidence="4" id="KW-1185">Reference proteome</keyword>
<dbReference type="PANTHER" id="PTHR30383:SF27">
    <property type="entry name" value="SPORE GERMINATION LIPASE LIPC"/>
    <property type="match status" value="1"/>
</dbReference>
<comment type="caution">
    <text evidence="3">The sequence shown here is derived from an EMBL/GenBank/DDBJ whole genome shotgun (WGS) entry which is preliminary data.</text>
</comment>
<dbReference type="GO" id="GO:0004622">
    <property type="term" value="F:phosphatidylcholine lysophospholipase activity"/>
    <property type="evidence" value="ECO:0007669"/>
    <property type="project" value="TreeGrafter"/>
</dbReference>
<evidence type="ECO:0000313" key="3">
    <source>
        <dbReference type="EMBL" id="PLS07121.1"/>
    </source>
</evidence>
<dbReference type="Pfam" id="PF13472">
    <property type="entry name" value="Lipase_GDSL_2"/>
    <property type="match status" value="1"/>
</dbReference>
<name>A0A2N5HNL8_9BACI</name>
<feature type="transmembrane region" description="Helical" evidence="1">
    <location>
        <begin position="12"/>
        <end position="32"/>
    </location>
</feature>
<evidence type="ECO:0000256" key="1">
    <source>
        <dbReference type="SAM" id="Phobius"/>
    </source>
</evidence>